<reference evidence="2" key="1">
    <citation type="journal article" date="2015" name="Nature">
        <title>Complex archaea that bridge the gap between prokaryotes and eukaryotes.</title>
        <authorList>
            <person name="Spang A."/>
            <person name="Saw J.H."/>
            <person name="Jorgensen S.L."/>
            <person name="Zaremba-Niedzwiedzka K."/>
            <person name="Martijn J."/>
            <person name="Lind A.E."/>
            <person name="van Eijk R."/>
            <person name="Schleper C."/>
            <person name="Guy L."/>
            <person name="Ettema T.J."/>
        </authorList>
    </citation>
    <scope>NUCLEOTIDE SEQUENCE</scope>
</reference>
<evidence type="ECO:0000313" key="2">
    <source>
        <dbReference type="EMBL" id="KKK57294.1"/>
    </source>
</evidence>
<evidence type="ECO:0000256" key="1">
    <source>
        <dbReference type="SAM" id="MobiDB-lite"/>
    </source>
</evidence>
<name>A0A0F8YT53_9ZZZZ</name>
<sequence length="142" mass="15658">MPINELGYLDLGTFAQLPLEFPLDTRDQVVKDDFDISQGINTPAGVLRRDSPEEFETHDAAVKQWQDNLAELRTAGFSPGEDEADLNLRASYGDMKPTGDGRDPVEEYTAADLVDDMLGLEEPVRSTNAPPQEPQPALDQGR</sequence>
<feature type="region of interest" description="Disordered" evidence="1">
    <location>
        <begin position="76"/>
        <end position="142"/>
    </location>
</feature>
<accession>A0A0F8YT53</accession>
<organism evidence="2">
    <name type="scientific">marine sediment metagenome</name>
    <dbReference type="NCBI Taxonomy" id="412755"/>
    <lineage>
        <taxon>unclassified sequences</taxon>
        <taxon>metagenomes</taxon>
        <taxon>ecological metagenomes</taxon>
    </lineage>
</organism>
<dbReference type="AlphaFoldDB" id="A0A0F8YT53"/>
<comment type="caution">
    <text evidence="2">The sequence shown here is derived from an EMBL/GenBank/DDBJ whole genome shotgun (WGS) entry which is preliminary data.</text>
</comment>
<protein>
    <submittedName>
        <fullName evidence="2">Uncharacterized protein</fullName>
    </submittedName>
</protein>
<gene>
    <name evidence="2" type="ORF">LCGC14_3055920</name>
</gene>
<proteinExistence type="predicted"/>
<dbReference type="EMBL" id="LAZR01064559">
    <property type="protein sequence ID" value="KKK57294.1"/>
    <property type="molecule type" value="Genomic_DNA"/>
</dbReference>